<dbReference type="OrthoDB" id="2687560at2759"/>
<dbReference type="GeneID" id="38785502"/>
<dbReference type="EMBL" id="BFAD01000013">
    <property type="protein sequence ID" value="GBE88585.1"/>
    <property type="molecule type" value="Genomic_DNA"/>
</dbReference>
<dbReference type="RefSeq" id="XP_027619498.1">
    <property type="nucleotide sequence ID" value="XM_027763697.1"/>
</dbReference>
<dbReference type="InParanoid" id="A0A401H2C7"/>
<feature type="compositionally biased region" description="Basic and acidic residues" evidence="1">
    <location>
        <begin position="365"/>
        <end position="381"/>
    </location>
</feature>
<proteinExistence type="predicted"/>
<evidence type="ECO:0000256" key="1">
    <source>
        <dbReference type="SAM" id="MobiDB-lite"/>
    </source>
</evidence>
<evidence type="ECO:0000313" key="3">
    <source>
        <dbReference type="Proteomes" id="UP000287166"/>
    </source>
</evidence>
<reference evidence="2 3" key="1">
    <citation type="journal article" date="2018" name="Sci. Rep.">
        <title>Genome sequence of the cauliflower mushroom Sparassis crispa (Hanabiratake) and its association with beneficial usage.</title>
        <authorList>
            <person name="Kiyama R."/>
            <person name="Furutani Y."/>
            <person name="Kawaguchi K."/>
            <person name="Nakanishi T."/>
        </authorList>
    </citation>
    <scope>NUCLEOTIDE SEQUENCE [LARGE SCALE GENOMIC DNA]</scope>
</reference>
<feature type="region of interest" description="Disordered" evidence="1">
    <location>
        <begin position="214"/>
        <end position="269"/>
    </location>
</feature>
<comment type="caution">
    <text evidence="2">The sequence shown here is derived from an EMBL/GenBank/DDBJ whole genome shotgun (WGS) entry which is preliminary data.</text>
</comment>
<dbReference type="Proteomes" id="UP000287166">
    <property type="component" value="Unassembled WGS sequence"/>
</dbReference>
<dbReference type="STRING" id="139825.A0A401H2C7"/>
<sequence length="394" mass="44060">MYAHSQIETCSPRVLWREHRKTRRLREWDSLPCFRLRLENRPLFECQECRFANAFGIICPWCLCACEEPLYRGVRRRVSSPSLLSNAQKAQLKRIERHSCAALRESRFTAPCTSKLVTGPGERRKRHRHAAIYSATDVVAQASVDEGLQSVALHLMQLQKDPVSPATSPMPSAELEDGDASIEVVHIPPSPPTSSTPSHRTLRHKPGRLVLHQRSSGSLRRRATISESTAPHRQGRSMRFPVPSGKVDALSSASQPRHTEMDVPLGHPRRPLYTAIRNNMSPPRICEAPKFTGHGPPLPAVDDRVSRSLDLPRPTPDALRTLTAPQPPRFSTLDMHTGWSASGLAELRMGLARESAGEGVPYKYSFRDSTHDSPTKKEGKGLRGGLRYLLSRRN</sequence>
<protein>
    <submittedName>
        <fullName evidence="2">Uncharacterized protein</fullName>
    </submittedName>
</protein>
<dbReference type="AlphaFoldDB" id="A0A401H2C7"/>
<feature type="region of interest" description="Disordered" evidence="1">
    <location>
        <begin position="364"/>
        <end position="386"/>
    </location>
</feature>
<keyword evidence="3" id="KW-1185">Reference proteome</keyword>
<organism evidence="2 3">
    <name type="scientific">Sparassis crispa</name>
    <dbReference type="NCBI Taxonomy" id="139825"/>
    <lineage>
        <taxon>Eukaryota</taxon>
        <taxon>Fungi</taxon>
        <taxon>Dikarya</taxon>
        <taxon>Basidiomycota</taxon>
        <taxon>Agaricomycotina</taxon>
        <taxon>Agaricomycetes</taxon>
        <taxon>Polyporales</taxon>
        <taxon>Sparassidaceae</taxon>
        <taxon>Sparassis</taxon>
    </lineage>
</organism>
<gene>
    <name evidence="2" type="ORF">SCP_1304020</name>
</gene>
<evidence type="ECO:0000313" key="2">
    <source>
        <dbReference type="EMBL" id="GBE88585.1"/>
    </source>
</evidence>
<accession>A0A401H2C7</accession>
<name>A0A401H2C7_9APHY</name>